<name>A0A811ZSP4_NYCPR</name>
<reference evidence="11" key="1">
    <citation type="submission" date="2020-12" db="EMBL/GenBank/DDBJ databases">
        <authorList>
            <consortium name="Molecular Ecology Group"/>
        </authorList>
    </citation>
    <scope>NUCLEOTIDE SEQUENCE</scope>
    <source>
        <strain evidence="11">TBG_1078</strain>
    </source>
</reference>
<keyword evidence="8" id="KW-0175">Coiled coil</keyword>
<protein>
    <recommendedName>
        <fullName evidence="7">Kinesin-like protein</fullName>
    </recommendedName>
</protein>
<evidence type="ECO:0000259" key="10">
    <source>
        <dbReference type="PROSITE" id="PS50067"/>
    </source>
</evidence>
<evidence type="ECO:0000256" key="3">
    <source>
        <dbReference type="ARBA" id="ARBA00022741"/>
    </source>
</evidence>
<evidence type="ECO:0000256" key="7">
    <source>
        <dbReference type="RuleBase" id="RU000394"/>
    </source>
</evidence>
<keyword evidence="5" id="KW-0206">Cytoskeleton</keyword>
<keyword evidence="4 6" id="KW-0067">ATP-binding</keyword>
<dbReference type="GO" id="GO:0008017">
    <property type="term" value="F:microtubule binding"/>
    <property type="evidence" value="ECO:0007669"/>
    <property type="project" value="InterPro"/>
</dbReference>
<dbReference type="PANTHER" id="PTHR47972:SF63">
    <property type="entry name" value="KINESIN FAMILY MEMBER 25"/>
    <property type="match status" value="1"/>
</dbReference>
<dbReference type="PROSITE" id="PS00411">
    <property type="entry name" value="KINESIN_MOTOR_1"/>
    <property type="match status" value="1"/>
</dbReference>
<evidence type="ECO:0000256" key="6">
    <source>
        <dbReference type="PROSITE-ProRule" id="PRU00283"/>
    </source>
</evidence>
<dbReference type="FunFam" id="3.40.850.10:FF:000131">
    <property type="entry name" value="Kinesin family member 25"/>
    <property type="match status" value="1"/>
</dbReference>
<dbReference type="SUPFAM" id="SSF52540">
    <property type="entry name" value="P-loop containing nucleoside triphosphate hydrolases"/>
    <property type="match status" value="1"/>
</dbReference>
<dbReference type="Gene3D" id="3.40.850.10">
    <property type="entry name" value="Kinesin motor domain"/>
    <property type="match status" value="1"/>
</dbReference>
<evidence type="ECO:0000256" key="8">
    <source>
        <dbReference type="SAM" id="Coils"/>
    </source>
</evidence>
<feature type="region of interest" description="Disordered" evidence="9">
    <location>
        <begin position="416"/>
        <end position="453"/>
    </location>
</feature>
<evidence type="ECO:0000313" key="12">
    <source>
        <dbReference type="Proteomes" id="UP000645828"/>
    </source>
</evidence>
<keyword evidence="7" id="KW-0493">Microtubule</keyword>
<dbReference type="InterPro" id="IPR019821">
    <property type="entry name" value="Kinesin_motor_CS"/>
</dbReference>
<dbReference type="GO" id="GO:0005874">
    <property type="term" value="C:microtubule"/>
    <property type="evidence" value="ECO:0007669"/>
    <property type="project" value="UniProtKB-KW"/>
</dbReference>
<evidence type="ECO:0000256" key="9">
    <source>
        <dbReference type="SAM" id="MobiDB-lite"/>
    </source>
</evidence>
<dbReference type="EMBL" id="CAJHUB010000775">
    <property type="protein sequence ID" value="CAD7691633.1"/>
    <property type="molecule type" value="Genomic_DNA"/>
</dbReference>
<evidence type="ECO:0000256" key="2">
    <source>
        <dbReference type="ARBA" id="ARBA00022490"/>
    </source>
</evidence>
<dbReference type="GO" id="GO:0005524">
    <property type="term" value="F:ATP binding"/>
    <property type="evidence" value="ECO:0007669"/>
    <property type="project" value="UniProtKB-UniRule"/>
</dbReference>
<dbReference type="PRINTS" id="PR00380">
    <property type="entry name" value="KINESINHEAVY"/>
</dbReference>
<proteinExistence type="inferred from homology"/>
<feature type="compositionally biased region" description="Low complexity" evidence="9">
    <location>
        <begin position="444"/>
        <end position="453"/>
    </location>
</feature>
<feature type="coiled-coil region" evidence="8">
    <location>
        <begin position="16"/>
        <end position="43"/>
    </location>
</feature>
<dbReference type="PROSITE" id="PS50067">
    <property type="entry name" value="KINESIN_MOTOR_2"/>
    <property type="match status" value="1"/>
</dbReference>
<keyword evidence="12" id="KW-1185">Reference proteome</keyword>
<evidence type="ECO:0000256" key="1">
    <source>
        <dbReference type="ARBA" id="ARBA00004245"/>
    </source>
</evidence>
<dbReference type="SMART" id="SM00129">
    <property type="entry name" value="KISc"/>
    <property type="match status" value="1"/>
</dbReference>
<evidence type="ECO:0000256" key="4">
    <source>
        <dbReference type="ARBA" id="ARBA00022840"/>
    </source>
</evidence>
<dbReference type="InterPro" id="IPR036961">
    <property type="entry name" value="Kinesin_motor_dom_sf"/>
</dbReference>
<feature type="compositionally biased region" description="Gly residues" evidence="9">
    <location>
        <begin position="592"/>
        <end position="601"/>
    </location>
</feature>
<keyword evidence="3 6" id="KW-0547">Nucleotide-binding</keyword>
<feature type="binding site" evidence="6">
    <location>
        <begin position="269"/>
        <end position="276"/>
    </location>
    <ligand>
        <name>ATP</name>
        <dbReference type="ChEBI" id="CHEBI:30616"/>
    </ligand>
</feature>
<accession>A0A811ZSP4</accession>
<comment type="caution">
    <text evidence="11">The sequence shown here is derived from an EMBL/GenBank/DDBJ whole genome shotgun (WGS) entry which is preliminary data.</text>
</comment>
<dbReference type="InterPro" id="IPR027417">
    <property type="entry name" value="P-loop_NTPase"/>
</dbReference>
<feature type="coiled-coil region" evidence="8">
    <location>
        <begin position="134"/>
        <end position="161"/>
    </location>
</feature>
<comment type="similarity">
    <text evidence="6 7">Belongs to the TRAFAC class myosin-kinesin ATPase superfamily. Kinesin family.</text>
</comment>
<dbReference type="Pfam" id="PF00225">
    <property type="entry name" value="Kinesin"/>
    <property type="match status" value="1"/>
</dbReference>
<dbReference type="InterPro" id="IPR027640">
    <property type="entry name" value="Kinesin-like_fam"/>
</dbReference>
<dbReference type="GO" id="GO:0003777">
    <property type="term" value="F:microtubule motor activity"/>
    <property type="evidence" value="ECO:0007669"/>
    <property type="project" value="InterPro"/>
</dbReference>
<organism evidence="11 12">
    <name type="scientific">Nyctereutes procyonoides</name>
    <name type="common">Raccoon dog</name>
    <name type="synonym">Canis procyonoides</name>
    <dbReference type="NCBI Taxonomy" id="34880"/>
    <lineage>
        <taxon>Eukaryota</taxon>
        <taxon>Metazoa</taxon>
        <taxon>Chordata</taxon>
        <taxon>Craniata</taxon>
        <taxon>Vertebrata</taxon>
        <taxon>Euteleostomi</taxon>
        <taxon>Mammalia</taxon>
        <taxon>Eutheria</taxon>
        <taxon>Laurasiatheria</taxon>
        <taxon>Carnivora</taxon>
        <taxon>Caniformia</taxon>
        <taxon>Canidae</taxon>
        <taxon>Nyctereutes</taxon>
    </lineage>
</organism>
<evidence type="ECO:0000256" key="5">
    <source>
        <dbReference type="ARBA" id="ARBA00023212"/>
    </source>
</evidence>
<dbReference type="PANTHER" id="PTHR47972">
    <property type="entry name" value="KINESIN-LIKE PROTEIN KLP-3"/>
    <property type="match status" value="1"/>
</dbReference>
<dbReference type="GO" id="GO:0007018">
    <property type="term" value="P:microtubule-based movement"/>
    <property type="evidence" value="ECO:0007669"/>
    <property type="project" value="InterPro"/>
</dbReference>
<keyword evidence="6 7" id="KW-0505">Motor protein</keyword>
<gene>
    <name evidence="11" type="ORF">NYPRO_LOCUS24427</name>
</gene>
<feature type="region of interest" description="Disordered" evidence="9">
    <location>
        <begin position="566"/>
        <end position="601"/>
    </location>
</feature>
<keyword evidence="2" id="KW-0963">Cytoplasm</keyword>
<dbReference type="Proteomes" id="UP000645828">
    <property type="component" value="Unassembled WGS sequence"/>
</dbReference>
<dbReference type="InterPro" id="IPR001752">
    <property type="entry name" value="Kinesin_motor_dom"/>
</dbReference>
<comment type="subcellular location">
    <subcellularLocation>
        <location evidence="1">Cytoplasm</location>
        <location evidence="1">Cytoskeleton</location>
    </subcellularLocation>
</comment>
<sequence length="601" mass="64908">MPAQAGRWGRFSEHQARQLQRQVQAKEERIVELEMENAVLHLRLAQCRGMTGEAGSAAAGLCPRCLEQDPPRRSTPPAAPQLHRRVQEGKLKQDMKALRALSLAAFRACREHLQDGLSAVEAAVQGAQLCHQALLAWQSKVGQLERSLQEADARYQLEKQKRRVLHNRLVELKGNIRVHCRIRPLLPFDKEFGDPASQDSSVPAGVVHAIDDETVLVKCAQPAHPLINKTYNFERVYGPEESQQVVFGDVCPLLTSLIDGYNVCIMAYGQTGCGKSYTMLGPHSKEERIPPWGPHSDLGIMPRAAGELFRLIAENPSRRLQVDLSIVEVYNNNIFDLLAKACGMETSGRRREALTTKDARREVPLLTREPVHSAEDFVALAAGSLRLRAELATLVHARSSRSHLIITATLTTGPAACGSPADQQAEGPPLEGQPASGSRGGASCGRASAGSLGAQQPMEQVHAKLQLVDLAGSECAGVSGVTGSALRETSFINRSLAALADVLGALSERRGHIPYRNSQLTHFLQDVLGGDAKLLVMLCVSPCRKHVAETLRCLGFGARARQVQRGQANGGSLAPRKPRASVNQGVARASSAGGGEGQRLS</sequence>
<evidence type="ECO:0000313" key="11">
    <source>
        <dbReference type="EMBL" id="CAD7691633.1"/>
    </source>
</evidence>
<feature type="domain" description="Kinesin motor" evidence="10">
    <location>
        <begin position="175"/>
        <end position="563"/>
    </location>
</feature>
<dbReference type="AlphaFoldDB" id="A0A811ZSP4"/>